<dbReference type="PANTHER" id="PTHR35866">
    <property type="entry name" value="PUTATIVE-RELATED"/>
    <property type="match status" value="1"/>
</dbReference>
<proteinExistence type="predicted"/>
<protein>
    <recommendedName>
        <fullName evidence="3">YkgJ family cysteine cluster protein</fullName>
    </recommendedName>
</protein>
<name>G0ECE3_PYRF1</name>
<dbReference type="Pfam" id="PF03692">
    <property type="entry name" value="CxxCxxCC"/>
    <property type="match status" value="1"/>
</dbReference>
<dbReference type="InterPro" id="IPR005358">
    <property type="entry name" value="Puta_zinc/iron-chelating_dom"/>
</dbReference>
<dbReference type="eggNOG" id="arCOG02584">
    <property type="taxonomic scope" value="Archaea"/>
</dbReference>
<accession>G0ECE3</accession>
<organism evidence="1 2">
    <name type="scientific">Pyrolobus fumarii (strain DSM 11204 / 1A)</name>
    <dbReference type="NCBI Taxonomy" id="694429"/>
    <lineage>
        <taxon>Archaea</taxon>
        <taxon>Thermoproteota</taxon>
        <taxon>Thermoprotei</taxon>
        <taxon>Desulfurococcales</taxon>
        <taxon>Pyrodictiaceae</taxon>
        <taxon>Pyrolobus</taxon>
    </lineage>
</organism>
<dbReference type="KEGG" id="pfm:Pyrfu_1657"/>
<dbReference type="STRING" id="694429.Pyrfu_1657"/>
<dbReference type="PANTHER" id="PTHR35866:SF1">
    <property type="entry name" value="YKGJ FAMILY CYSTEINE CLUSTER PROTEIN"/>
    <property type="match status" value="1"/>
</dbReference>
<evidence type="ECO:0000313" key="2">
    <source>
        <dbReference type="Proteomes" id="UP000001037"/>
    </source>
</evidence>
<dbReference type="AlphaFoldDB" id="G0ECE3"/>
<gene>
    <name evidence="1" type="ordered locus">Pyrfu_1657</name>
</gene>
<keyword evidence="2" id="KW-1185">Reference proteome</keyword>
<dbReference type="HOGENOM" id="CLU_119366_0_0_2"/>
<reference evidence="1 2" key="1">
    <citation type="journal article" date="2011" name="Stand. Genomic Sci.">
        <title>Complete genome sequence of the hyperthermophilic chemolithoautotroph Pyrolobus fumarii type strain (1A).</title>
        <authorList>
            <person name="Anderson I."/>
            <person name="Goker M."/>
            <person name="Nolan M."/>
            <person name="Lucas S."/>
            <person name="Hammon N."/>
            <person name="Deshpande S."/>
            <person name="Cheng J.F."/>
            <person name="Tapia R."/>
            <person name="Han C."/>
            <person name="Goodwin L."/>
            <person name="Pitluck S."/>
            <person name="Huntemann M."/>
            <person name="Liolios K."/>
            <person name="Ivanova N."/>
            <person name="Pagani I."/>
            <person name="Mavromatis K."/>
            <person name="Ovchinikova G."/>
            <person name="Pati A."/>
            <person name="Chen A."/>
            <person name="Palaniappan K."/>
            <person name="Land M."/>
            <person name="Hauser L."/>
            <person name="Brambilla E.M."/>
            <person name="Huber H."/>
            <person name="Yasawong M."/>
            <person name="Rohde M."/>
            <person name="Spring S."/>
            <person name="Abt B."/>
            <person name="Sikorski J."/>
            <person name="Wirth R."/>
            <person name="Detter J.C."/>
            <person name="Woyke T."/>
            <person name="Bristow J."/>
            <person name="Eisen J.A."/>
            <person name="Markowitz V."/>
            <person name="Hugenholtz P."/>
            <person name="Kyrpides N.C."/>
            <person name="Klenk H.P."/>
            <person name="Lapidus A."/>
        </authorList>
    </citation>
    <scope>NUCLEOTIDE SEQUENCE [LARGE SCALE GENOMIC DNA]</scope>
    <source>
        <strain evidence="2">DSM 11204 / 1A</strain>
    </source>
</reference>
<evidence type="ECO:0008006" key="3">
    <source>
        <dbReference type="Google" id="ProtNLM"/>
    </source>
</evidence>
<dbReference type="EMBL" id="CP002838">
    <property type="protein sequence ID" value="AEM39513.1"/>
    <property type="molecule type" value="Genomic_DNA"/>
</dbReference>
<sequence length="203" mass="23295">MAPGVRFLHSAARFTCLRCMYCCFFSREEEAPVVFSWEARRLEELLEEHGVPIENVELKPLEVYRDDKDRCVVLLYRWVIRGFCPFYDVASRGCRIHPEKPSACRMYPLLLEVPSGRLSVSGACKWIEENMWVTKRGDLLGKIFPSEIEIAKKVFADYVAAVQLLREEGFRKVNGIEGCREILDFEEFVASAGDSRGEEKEGG</sequence>
<evidence type="ECO:0000313" key="1">
    <source>
        <dbReference type="EMBL" id="AEM39513.1"/>
    </source>
</evidence>
<dbReference type="Proteomes" id="UP000001037">
    <property type="component" value="Chromosome"/>
</dbReference>
<dbReference type="InParanoid" id="G0ECE3"/>